<sequence>MLSERKVLGAKLLEAPEGISLGMTCQEVCGMLGISRTALKFRLSRVRDALGVESNLEAVRTAIYASLIAGTPHVETTRVDETISVW</sequence>
<dbReference type="SUPFAM" id="SSF46894">
    <property type="entry name" value="C-terminal effector domain of the bipartite response regulators"/>
    <property type="match status" value="1"/>
</dbReference>
<evidence type="ECO:0008006" key="3">
    <source>
        <dbReference type="Google" id="ProtNLM"/>
    </source>
</evidence>
<evidence type="ECO:0000313" key="1">
    <source>
        <dbReference type="EMBL" id="SFS71622.1"/>
    </source>
</evidence>
<proteinExistence type="predicted"/>
<gene>
    <name evidence="1" type="ORF">SAMN04488050_104105</name>
</gene>
<dbReference type="GO" id="GO:0003677">
    <property type="term" value="F:DNA binding"/>
    <property type="evidence" value="ECO:0007669"/>
    <property type="project" value="InterPro"/>
</dbReference>
<reference evidence="2" key="1">
    <citation type="submission" date="2016-10" db="EMBL/GenBank/DDBJ databases">
        <authorList>
            <person name="Varghese N."/>
            <person name="Submissions S."/>
        </authorList>
    </citation>
    <scope>NUCLEOTIDE SEQUENCE [LARGE SCALE GENOMIC DNA]</scope>
    <source>
        <strain evidence="2">DSM 26894</strain>
    </source>
</reference>
<protein>
    <recommendedName>
        <fullName evidence="3">HTH luxR-type domain-containing protein</fullName>
    </recommendedName>
</protein>
<dbReference type="GO" id="GO:0006355">
    <property type="term" value="P:regulation of DNA-templated transcription"/>
    <property type="evidence" value="ECO:0007669"/>
    <property type="project" value="InterPro"/>
</dbReference>
<name>A0A1I6S3U7_9RHOB</name>
<dbReference type="EMBL" id="FOZW01000004">
    <property type="protein sequence ID" value="SFS71622.1"/>
    <property type="molecule type" value="Genomic_DNA"/>
</dbReference>
<dbReference type="Proteomes" id="UP000199392">
    <property type="component" value="Unassembled WGS sequence"/>
</dbReference>
<accession>A0A1I6S3U7</accession>
<keyword evidence="2" id="KW-1185">Reference proteome</keyword>
<dbReference type="InterPro" id="IPR016032">
    <property type="entry name" value="Sig_transdc_resp-reg_C-effctor"/>
</dbReference>
<dbReference type="InterPro" id="IPR036388">
    <property type="entry name" value="WH-like_DNA-bd_sf"/>
</dbReference>
<organism evidence="1 2">
    <name type="scientific">Alloyangia pacifica</name>
    <dbReference type="NCBI Taxonomy" id="311180"/>
    <lineage>
        <taxon>Bacteria</taxon>
        <taxon>Pseudomonadati</taxon>
        <taxon>Pseudomonadota</taxon>
        <taxon>Alphaproteobacteria</taxon>
        <taxon>Rhodobacterales</taxon>
        <taxon>Roseobacteraceae</taxon>
        <taxon>Alloyangia</taxon>
    </lineage>
</organism>
<evidence type="ECO:0000313" key="2">
    <source>
        <dbReference type="Proteomes" id="UP000199392"/>
    </source>
</evidence>
<dbReference type="AlphaFoldDB" id="A0A1I6S3U7"/>
<dbReference type="Gene3D" id="1.10.10.10">
    <property type="entry name" value="Winged helix-like DNA-binding domain superfamily/Winged helix DNA-binding domain"/>
    <property type="match status" value="1"/>
</dbReference>